<comment type="similarity">
    <text evidence="11">Belongs to the UlaA family.</text>
</comment>
<feature type="transmembrane region" description="Helical" evidence="14">
    <location>
        <begin position="347"/>
        <end position="367"/>
    </location>
</feature>
<feature type="transmembrane region" description="Helical" evidence="14">
    <location>
        <begin position="89"/>
        <end position="109"/>
    </location>
</feature>
<reference evidence="15 16" key="1">
    <citation type="submission" date="2013-04" db="EMBL/GenBank/DDBJ databases">
        <authorList>
            <person name="Lin L."/>
            <person name="Zeng Z."/>
            <person name="Xie J."/>
            <person name="Luo L."/>
            <person name="Yang Z."/>
            <person name="Liang W."/>
            <person name="Lin H."/>
            <person name="Dong C."/>
            <person name="Sun Y."/>
        </authorList>
    </citation>
    <scope>NUCLEOTIDE SEQUENCE [LARGE SCALE GENOMIC DNA]</scope>
    <source>
        <strain evidence="15 16">CQ-W70</strain>
    </source>
</reference>
<feature type="transmembrane region" description="Helical" evidence="14">
    <location>
        <begin position="547"/>
        <end position="567"/>
    </location>
</feature>
<feature type="transmembrane region" description="Helical" evidence="14">
    <location>
        <begin position="443"/>
        <end position="463"/>
    </location>
</feature>
<evidence type="ECO:0000256" key="11">
    <source>
        <dbReference type="ARBA" id="ARBA00038218"/>
    </source>
</evidence>
<dbReference type="PANTHER" id="PTHR33843:SF4">
    <property type="entry name" value="ASCORBATE-SPECIFIC PTS SYSTEM EIIC COMPONENT"/>
    <property type="match status" value="1"/>
</dbReference>
<accession>A0A059Y4Y3</accession>
<comment type="function">
    <text evidence="10">The phosphoenolpyruvate-dependent sugar phosphotransferase system (sugar PTS), a major carbohydrate active transport system, catalyzes the phosphorylation of incoming sugar substrates concomitantly with their translocation across the cell membrane. The enzyme II UlaABC PTS system is involved in ascorbate transport.</text>
</comment>
<keyword evidence="7 14" id="KW-0812">Transmembrane</keyword>
<dbReference type="RefSeq" id="WP_013955003.1">
    <property type="nucleotide sequence ID" value="NZ_CP005933.1"/>
</dbReference>
<evidence type="ECO:0000256" key="12">
    <source>
        <dbReference type="ARBA" id="ARBA00039702"/>
    </source>
</evidence>
<dbReference type="PANTHER" id="PTHR33843">
    <property type="entry name" value="ASCORBATE-SPECIFIC PTS SYSTEM EIIC COMPONENT"/>
    <property type="match status" value="1"/>
</dbReference>
<evidence type="ECO:0000256" key="9">
    <source>
        <dbReference type="ARBA" id="ARBA00023136"/>
    </source>
</evidence>
<feature type="transmembrane region" description="Helical" evidence="14">
    <location>
        <begin position="412"/>
        <end position="431"/>
    </location>
</feature>
<feature type="transmembrane region" description="Helical" evidence="14">
    <location>
        <begin position="469"/>
        <end position="492"/>
    </location>
</feature>
<dbReference type="KEGG" id="mbq:K668_03415"/>
<sequence>MQQTSNKSKKPFNWKVLVGVLVAVLIVVAIYIGALAAKQWDFKAGTLFFIKDIMLNNFLGINAILIGLLVFIGYLILGRGFSGTIIGTMKAIIGVLLLQIGSGALVGLAKPIFAAFQKFSGTSVIPLDTYSGQVSVGKFLDAIGSGFSSWVSYALIIGLFVNIILIALRKWTNVHSLMITGHVMFQQAAVVVPVIFVLMFSKGAGLIDEKGVVSLGAQLGTIIFSGLLLGVYWGVASSATIKGTDAVTQNAGFAVGHQQMFGAAIAYKIGKYFGKAEQSSENRKMPKGLKVFEDNIFTQAVLILLVFLILILIIQFAPGLDESVRFAGKNGLVTNGYGPWKVGGGNAFWVVQLILGSFQLVASIIAIQTGVRMFVSELQQSFQGISDKLVPGALVAVDVAATYGFSPNSVTFGFISGTVAQFIGVAVVIGLSRIPGSFSIPIVIPLFITLFFNSGSIGVFANASGGYKATLAVPAIFGFLEIIVIALGLGMINSFGIKSSGLVASAANSKEAVEYLTHGPFFTGFNGMFDWNFIFGILMIIGGGHPIAAYIVFPLYLVGMLVLAQIIDTARQHKPTSMQKLFKIKPTLLEQPVSEEAVAQNA</sequence>
<evidence type="ECO:0000256" key="6">
    <source>
        <dbReference type="ARBA" id="ARBA00022683"/>
    </source>
</evidence>
<evidence type="ECO:0000256" key="8">
    <source>
        <dbReference type="ARBA" id="ARBA00022989"/>
    </source>
</evidence>
<evidence type="ECO:0000256" key="10">
    <source>
        <dbReference type="ARBA" id="ARBA00037387"/>
    </source>
</evidence>
<dbReference type="GO" id="GO:0005886">
    <property type="term" value="C:plasma membrane"/>
    <property type="evidence" value="ECO:0007669"/>
    <property type="project" value="UniProtKB-SubCell"/>
</dbReference>
<dbReference type="Pfam" id="PF03611">
    <property type="entry name" value="EIIC-GAT"/>
    <property type="match status" value="1"/>
</dbReference>
<keyword evidence="5" id="KW-0762">Sugar transport</keyword>
<feature type="transmembrane region" description="Helical" evidence="14">
    <location>
        <begin position="212"/>
        <end position="235"/>
    </location>
</feature>
<evidence type="ECO:0000313" key="16">
    <source>
        <dbReference type="Proteomes" id="UP000027182"/>
    </source>
</evidence>
<evidence type="ECO:0000256" key="1">
    <source>
        <dbReference type="ARBA" id="ARBA00004651"/>
    </source>
</evidence>
<dbReference type="EMBL" id="CP005933">
    <property type="protein sequence ID" value="AIA34253.1"/>
    <property type="molecule type" value="Genomic_DNA"/>
</dbReference>
<dbReference type="GO" id="GO:0009401">
    <property type="term" value="P:phosphoenolpyruvate-dependent sugar phosphotransferase system"/>
    <property type="evidence" value="ECO:0007669"/>
    <property type="project" value="UniProtKB-KW"/>
</dbReference>
<gene>
    <name evidence="15" type="primary">ulaA</name>
    <name evidence="15" type="ORF">K668_03415</name>
</gene>
<dbReference type="HOGENOM" id="CLU_031784_1_2_14"/>
<evidence type="ECO:0000256" key="5">
    <source>
        <dbReference type="ARBA" id="ARBA00022597"/>
    </source>
</evidence>
<keyword evidence="6" id="KW-0598">Phosphotransferase system</keyword>
<evidence type="ECO:0000256" key="13">
    <source>
        <dbReference type="ARBA" id="ARBA00042859"/>
    </source>
</evidence>
<dbReference type="NCBIfam" id="NF006925">
    <property type="entry name" value="PRK09410.2-3"/>
    <property type="match status" value="1"/>
</dbReference>
<keyword evidence="4" id="KW-1003">Cell membrane</keyword>
<keyword evidence="3" id="KW-0813">Transport</keyword>
<dbReference type="Proteomes" id="UP000027182">
    <property type="component" value="Chromosome"/>
</dbReference>
<comment type="subcellular location">
    <subcellularLocation>
        <location evidence="1">Cell membrane</location>
        <topology evidence="1">Multi-pass membrane protein</topology>
    </subcellularLocation>
</comment>
<evidence type="ECO:0000256" key="2">
    <source>
        <dbReference type="ARBA" id="ARBA00011738"/>
    </source>
</evidence>
<feature type="transmembrane region" description="Helical" evidence="14">
    <location>
        <begin position="296"/>
        <end position="317"/>
    </location>
</feature>
<evidence type="ECO:0000256" key="4">
    <source>
        <dbReference type="ARBA" id="ARBA00022475"/>
    </source>
</evidence>
<protein>
    <recommendedName>
        <fullName evidence="12">Ascorbate-specific PTS system EIIC component</fullName>
    </recommendedName>
    <alternativeName>
        <fullName evidence="13">Ascorbate-specific permease IIC component UlaA</fullName>
    </alternativeName>
</protein>
<dbReference type="InterPro" id="IPR051562">
    <property type="entry name" value="Ascorbate-PTS_EIIC"/>
</dbReference>
<dbReference type="PATRIC" id="fig|1316930.3.peg.697"/>
<keyword evidence="9 14" id="KW-0472">Membrane</keyword>
<comment type="subunit">
    <text evidence="2">Homodimer.</text>
</comment>
<feature type="transmembrane region" description="Helical" evidence="14">
    <location>
        <begin position="180"/>
        <end position="200"/>
    </location>
</feature>
<feature type="transmembrane region" description="Helical" evidence="14">
    <location>
        <begin position="57"/>
        <end position="77"/>
    </location>
</feature>
<feature type="transmembrane region" description="Helical" evidence="14">
    <location>
        <begin position="12"/>
        <end position="37"/>
    </location>
</feature>
<dbReference type="AlphaFoldDB" id="A0A059Y4Y3"/>
<feature type="transmembrane region" description="Helical" evidence="14">
    <location>
        <begin position="150"/>
        <end position="168"/>
    </location>
</feature>
<evidence type="ECO:0000256" key="14">
    <source>
        <dbReference type="SAM" id="Phobius"/>
    </source>
</evidence>
<dbReference type="NCBIfam" id="NF006924">
    <property type="entry name" value="PRK09410.2-2"/>
    <property type="match status" value="1"/>
</dbReference>
<name>A0A059Y4Y3_MYCBV</name>
<evidence type="ECO:0000313" key="15">
    <source>
        <dbReference type="EMBL" id="AIA34253.1"/>
    </source>
</evidence>
<dbReference type="InterPro" id="IPR004703">
    <property type="entry name" value="PTS_sugar-sp_permease"/>
</dbReference>
<proteinExistence type="inferred from homology"/>
<evidence type="ECO:0000256" key="3">
    <source>
        <dbReference type="ARBA" id="ARBA00022448"/>
    </source>
</evidence>
<organism evidence="15 16">
    <name type="scientific">Mycoplasmopsis bovis CQ-W70</name>
    <dbReference type="NCBI Taxonomy" id="1316930"/>
    <lineage>
        <taxon>Bacteria</taxon>
        <taxon>Bacillati</taxon>
        <taxon>Mycoplasmatota</taxon>
        <taxon>Mycoplasmoidales</taxon>
        <taxon>Metamycoplasmataceae</taxon>
        <taxon>Mycoplasmopsis</taxon>
    </lineage>
</organism>
<keyword evidence="8 14" id="KW-1133">Transmembrane helix</keyword>
<evidence type="ECO:0000256" key="7">
    <source>
        <dbReference type="ARBA" id="ARBA00022692"/>
    </source>
</evidence>